<dbReference type="EMBL" id="AXUT01000053">
    <property type="protein sequence ID" value="ESU81528.1"/>
    <property type="molecule type" value="Genomic_DNA"/>
</dbReference>
<reference evidence="1 2" key="1">
    <citation type="submission" date="2013-10" db="EMBL/GenBank/DDBJ databases">
        <title>Draft genomes and the virulence plasmids of Sd1617 vaccine constructs: WRSd3 and WRSd5.</title>
        <authorList>
            <person name="Aksomboon Vongsawan A."/>
            <person name="Venkatesan M.M."/>
            <person name="Vaisvil B."/>
            <person name="Emel G."/>
            <person name="Kepatral V."/>
            <person name="Sethabutr O."/>
            <person name="Serichantalergs O."/>
            <person name="Mason C."/>
        </authorList>
    </citation>
    <scope>NUCLEOTIDE SEQUENCE [LARGE SCALE GENOMIC DNA]</scope>
    <source>
        <strain evidence="1 2">WRSd3</strain>
    </source>
</reference>
<sequence>MRHEKQPAPIYIYPTLCFDYSTGGTIQFPLILVTCTCIINR</sequence>
<proteinExistence type="predicted"/>
<protein>
    <submittedName>
        <fullName evidence="1">Uncharacterized protein</fullName>
    </submittedName>
</protein>
<name>A0A090NYM6_SHIDY</name>
<organism evidence="1 2">
    <name type="scientific">Shigella dysenteriae WRSd3</name>
    <dbReference type="NCBI Taxonomy" id="1401327"/>
    <lineage>
        <taxon>Bacteria</taxon>
        <taxon>Pseudomonadati</taxon>
        <taxon>Pseudomonadota</taxon>
        <taxon>Gammaproteobacteria</taxon>
        <taxon>Enterobacterales</taxon>
        <taxon>Enterobacteriaceae</taxon>
        <taxon>Shigella</taxon>
    </lineage>
</organism>
<evidence type="ECO:0000313" key="2">
    <source>
        <dbReference type="Proteomes" id="UP000017944"/>
    </source>
</evidence>
<evidence type="ECO:0000313" key="1">
    <source>
        <dbReference type="EMBL" id="ESU81528.1"/>
    </source>
</evidence>
<dbReference type="AlphaFoldDB" id="A0A090NYM6"/>
<gene>
    <name evidence="1" type="ORF">WRSd3_00687</name>
</gene>
<dbReference type="Proteomes" id="UP000017944">
    <property type="component" value="Unassembled WGS sequence"/>
</dbReference>
<accession>A0A090NYM6</accession>
<comment type="caution">
    <text evidence="1">The sequence shown here is derived from an EMBL/GenBank/DDBJ whole genome shotgun (WGS) entry which is preliminary data.</text>
</comment>